<dbReference type="NCBIfam" id="TIGR00797">
    <property type="entry name" value="matE"/>
    <property type="match status" value="1"/>
</dbReference>
<reference evidence="11" key="1">
    <citation type="submission" date="2021-02" db="EMBL/GenBank/DDBJ databases">
        <authorList>
            <person name="Dougan E. K."/>
            <person name="Rhodes N."/>
            <person name="Thang M."/>
            <person name="Chan C."/>
        </authorList>
    </citation>
    <scope>NUCLEOTIDE SEQUENCE</scope>
</reference>
<evidence type="ECO:0000256" key="8">
    <source>
        <dbReference type="SAM" id="Phobius"/>
    </source>
</evidence>
<dbReference type="SUPFAM" id="SSF82866">
    <property type="entry name" value="Multidrug efflux transporter AcrB transmembrane domain"/>
    <property type="match status" value="2"/>
</dbReference>
<sequence length="1840" mass="199779">MILLLLGGAFGAITTNQEEFPNFDIKVVNVRVVYLGAAPVEVERSVCIRIEEAIEGLEGIDKLRSTATEGICNVTAELLSEADEVGVLNEIKSRVDGINSFPAETEKPIVSKLAVTRRVVQIAVSGDTDERTLKEVARELRDDIAAVDGISQVAVEYIRPYEISVEVSEQELRRYGITLNQVSQAIAQSSLDMPGGTIKTSNGEILIRTTGQAYWGQEFEDVVVLTRSDGTRVTLRDLGIIRDTFEEGDLLARFNGKRGVVVNVSQVGNEDLIEIAEDVRQLVDNYPVPEGISLNTWIDTSFELQERMSVLTANAGGGLVLVLVILALFLKFRVAMWVAIGIPVALLGTLAALPFTDINISTMTVMAFILVLGIVVDDAIVVGERIFAQEQTGKPPLTAAVDGTWEVSVPVIFGVLTTVAAFLPLIMVEGRMAGFFSPIGWVVIFALICSVIESQLILPSHLAHRKHSEPTTGLSAAWNRFQGGLANWLQNIASDHYQPFVKKVIQWRYASAAIGLGVLILALSLIASGRVVFGFFPAIEGDRVYAGLELPEGIAAETTLAAAARIEEAALRLNDDMTEEFGLSQPLVRNILSSVGQNVDRNGPGRPAGAGRSNIAEIVIDIAPLAERNNISTKLVVTRWREYVGSVSDAVKLTFDADTYSAGSPIEYQLKGKDVEELREAAEQMKSELSRYDGVFDIRDSFRSGKQEIQLDLLPEARNLGLTLADLAGQVRSAFYGAEAQRLQRGQDDVRVMVRFPESERKSIGNLEDMYIRTPDGSEVPFYSVASFEISRGYSSINRLDGRRTVTVSADVDRSTVAPEEVSASIRAELVPDFQKRYPNIDIELGGEQEERSTAMGGLLVGALFSLVVIYGLLAIPLRSYLQPFVIMSVIPFGAVGAIVGHWVLEVQLMFFSALGIVALSGVVVNASLVLVDAANRLRREGKEIYEAITTACVVRFRPIMLTSVTTFVGLIPLMATSTPATAPFKPMAVSLAWGVLFATFITLLLVPCLYLMVEDWLHQIEPKLRGRAPWTTIIQKFPTTRAGWHQRIWQLTWPVILANITIPLVGLVDVAVMGRFPEPKFIAAVTLGATLFSAVYWLFGFLRMSTTGLTAQAYGGGNINEVLAVCLRAGAVALAIGAAIVILQTPLKLLLFQLFNASPEVTELAATYYEIRIYGAPGLLLYLVALGTLFGLQRMRDTLWLSIGFNLSNIILNAVLVLVLNYGVAGVALGTIISEWFAAVAGIGFVYRALQTSGWQGQWPAHIWIGDAVRALFHIGSNLILRTFFVQLPFFVGTVMATSLGDVTLAAHGVLMQLFFVMTYGLDGFAHTAETLAGYAYGGRAPDNLRRTTRFCAFWAVVVAVATGLMFWIFGEFVISLLTTSAPVQETAAAYLPWLIISPLLCVWAFLFDGIFIGTTHIVEMRNAMILSALIWAISLIGFFHLWARADVELVAFADLNEKSLAKRQAIYPDAAVYTDYKQMLKRQTLDAVSVCTPNRFHAAPTIAALKAGCHVLCEKPLAMTIAEGRRMAKAAKQANKQLVVAFQYRLDPRTQYLRRAFEEGAFGEVLFGRVQAMRRRGIPNWGVFGQKALSGGGPIIDIGVHVLEMAHFTMGSPQPVSASADMFTYLGNQPSDAIASPMAGWDYKTYDVEDLAVGRIRFANGAVLHIECAFAAHIGERSLMNFQLMGSKGGATWDPTVIHTDEAGHMVDKTPAWLADTSFKAVFNRKIDSFVEQLLYKGPCAAPIEDALMVQSMLNALYDSARKDGKEVNVGGQTAGRALAGAAVGAAIGAAVGNSDTAQRGAGVGAVAGGAEGAGRAASEKQAVVRNCLRNRGYSVLN</sequence>
<organism evidence="11 12">
    <name type="scientific">Symbiodinium pilosum</name>
    <name type="common">Dinoflagellate</name>
    <dbReference type="NCBI Taxonomy" id="2952"/>
    <lineage>
        <taxon>Eukaryota</taxon>
        <taxon>Sar</taxon>
        <taxon>Alveolata</taxon>
        <taxon>Dinophyceae</taxon>
        <taxon>Suessiales</taxon>
        <taxon>Symbiodiniaceae</taxon>
        <taxon>Symbiodinium</taxon>
    </lineage>
</organism>
<dbReference type="CDD" id="cd13136">
    <property type="entry name" value="MATE_DinF_like"/>
    <property type="match status" value="1"/>
</dbReference>
<keyword evidence="4 8" id="KW-0812">Transmembrane</keyword>
<keyword evidence="12" id="KW-1185">Reference proteome</keyword>
<dbReference type="PANTHER" id="PTHR32063">
    <property type="match status" value="1"/>
</dbReference>
<feature type="coiled-coil region" evidence="7">
    <location>
        <begin position="668"/>
        <end position="695"/>
    </location>
</feature>
<feature type="transmembrane region" description="Helical" evidence="8">
    <location>
        <begin position="911"/>
        <end position="932"/>
    </location>
</feature>
<feature type="transmembrane region" description="Helical" evidence="8">
    <location>
        <begin position="1280"/>
        <end position="1298"/>
    </location>
</feature>
<dbReference type="Gene3D" id="3.30.70.1440">
    <property type="entry name" value="Multidrug efflux transporter AcrB pore domain"/>
    <property type="match status" value="1"/>
</dbReference>
<feature type="transmembrane region" description="Helical" evidence="8">
    <location>
        <begin position="1123"/>
        <end position="1144"/>
    </location>
</feature>
<evidence type="ECO:0000256" key="6">
    <source>
        <dbReference type="ARBA" id="ARBA00023136"/>
    </source>
</evidence>
<feature type="transmembrane region" description="Helical" evidence="8">
    <location>
        <begin position="334"/>
        <end position="353"/>
    </location>
</feature>
<feature type="transmembrane region" description="Helical" evidence="8">
    <location>
        <begin position="992"/>
        <end position="1014"/>
    </location>
</feature>
<evidence type="ECO:0000259" key="10">
    <source>
        <dbReference type="Pfam" id="PF22725"/>
    </source>
</evidence>
<dbReference type="GO" id="GO:0000166">
    <property type="term" value="F:nucleotide binding"/>
    <property type="evidence" value="ECO:0007669"/>
    <property type="project" value="InterPro"/>
</dbReference>
<evidence type="ECO:0000256" key="3">
    <source>
        <dbReference type="ARBA" id="ARBA00010928"/>
    </source>
</evidence>
<comment type="subcellular location">
    <subcellularLocation>
        <location evidence="1">Membrane</location>
        <topology evidence="1">Multi-pass membrane protein</topology>
    </subcellularLocation>
</comment>
<keyword evidence="6 8" id="KW-0472">Membrane</keyword>
<feature type="transmembrane region" description="Helical" evidence="8">
    <location>
        <begin position="407"/>
        <end position="427"/>
    </location>
</feature>
<feature type="transmembrane region" description="Helical" evidence="8">
    <location>
        <begin position="439"/>
        <end position="458"/>
    </location>
</feature>
<dbReference type="InterPro" id="IPR044644">
    <property type="entry name" value="DinF-like"/>
</dbReference>
<dbReference type="Proteomes" id="UP000649617">
    <property type="component" value="Unassembled WGS sequence"/>
</dbReference>
<comment type="similarity">
    <text evidence="3">Belongs to the Gfo/Idh/MocA family.</text>
</comment>
<proteinExistence type="inferred from homology"/>
<feature type="transmembrane region" description="Helical" evidence="8">
    <location>
        <begin position="1200"/>
        <end position="1221"/>
    </location>
</feature>
<feature type="transmembrane region" description="Helical" evidence="8">
    <location>
        <begin position="365"/>
        <end position="387"/>
    </location>
</feature>
<evidence type="ECO:0000259" key="9">
    <source>
        <dbReference type="Pfam" id="PF01408"/>
    </source>
</evidence>
<dbReference type="EMBL" id="CAJNIZ010000001">
    <property type="protein sequence ID" value="CAE7148663.1"/>
    <property type="molecule type" value="Genomic_DNA"/>
</dbReference>
<comment type="similarity">
    <text evidence="2">Belongs to the multi antimicrobial extrusion (MATE) (TC 2.A.66.1) family.</text>
</comment>
<feature type="transmembrane region" description="Helical" evidence="8">
    <location>
        <begin position="1392"/>
        <end position="1413"/>
    </location>
</feature>
<accession>A0A812IMB3</accession>
<dbReference type="Pfam" id="PF00873">
    <property type="entry name" value="ACR_tran"/>
    <property type="match status" value="1"/>
</dbReference>
<dbReference type="OrthoDB" id="5875992at2759"/>
<feature type="transmembrane region" description="Helical" evidence="8">
    <location>
        <begin position="1227"/>
        <end position="1248"/>
    </location>
</feature>
<dbReference type="SUPFAM" id="SSF55347">
    <property type="entry name" value="Glyceraldehyde-3-phosphate dehydrogenase-like, C-terminal domain"/>
    <property type="match status" value="1"/>
</dbReference>
<evidence type="ECO:0000313" key="11">
    <source>
        <dbReference type="EMBL" id="CAE7148663.1"/>
    </source>
</evidence>
<dbReference type="Gene3D" id="3.30.2090.10">
    <property type="entry name" value="Multidrug efflux transporter AcrB TolC docking domain, DN and DC subdomains"/>
    <property type="match status" value="2"/>
</dbReference>
<protein>
    <submittedName>
        <fullName evidence="11">NolG protein</fullName>
    </submittedName>
</protein>
<feature type="transmembrane region" description="Helical" evidence="8">
    <location>
        <begin position="512"/>
        <end position="536"/>
    </location>
</feature>
<dbReference type="Gene3D" id="3.30.360.10">
    <property type="entry name" value="Dihydrodipicolinate Reductase, domain 2"/>
    <property type="match status" value="1"/>
</dbReference>
<feature type="transmembrane region" description="Helical" evidence="8">
    <location>
        <begin position="1082"/>
        <end position="1103"/>
    </location>
</feature>
<evidence type="ECO:0000313" key="12">
    <source>
        <dbReference type="Proteomes" id="UP000649617"/>
    </source>
</evidence>
<dbReference type="InterPro" id="IPR036291">
    <property type="entry name" value="NAD(P)-bd_dom_sf"/>
</dbReference>
<feature type="transmembrane region" description="Helical" evidence="8">
    <location>
        <begin position="953"/>
        <end position="972"/>
    </location>
</feature>
<dbReference type="InterPro" id="IPR055170">
    <property type="entry name" value="GFO_IDH_MocA-like_dom"/>
</dbReference>
<feature type="transmembrane region" description="Helical" evidence="8">
    <location>
        <begin position="1425"/>
        <end position="1445"/>
    </location>
</feature>
<dbReference type="InterPro" id="IPR002528">
    <property type="entry name" value="MATE_fam"/>
</dbReference>
<dbReference type="SUPFAM" id="SSF82693">
    <property type="entry name" value="Multidrug efflux transporter AcrB pore domain, PN1, PN2, PC1 and PC2 subdomains"/>
    <property type="match status" value="2"/>
</dbReference>
<evidence type="ECO:0000256" key="5">
    <source>
        <dbReference type="ARBA" id="ARBA00022989"/>
    </source>
</evidence>
<feature type="domain" description="Gfo/Idh/MocA-like oxidoreductase N-terminal" evidence="9">
    <location>
        <begin position="1447"/>
        <end position="1544"/>
    </location>
</feature>
<dbReference type="InterPro" id="IPR001036">
    <property type="entry name" value="Acrflvin-R"/>
</dbReference>
<feature type="transmembrane region" description="Helical" evidence="8">
    <location>
        <begin position="1352"/>
        <end position="1372"/>
    </location>
</feature>
<dbReference type="InterPro" id="IPR027463">
    <property type="entry name" value="AcrB_DN_DC_subdom"/>
</dbReference>
<feature type="transmembrane region" description="Helical" evidence="8">
    <location>
        <begin position="885"/>
        <end position="905"/>
    </location>
</feature>
<dbReference type="Pfam" id="PF01408">
    <property type="entry name" value="GFO_IDH_MocA"/>
    <property type="match status" value="1"/>
</dbReference>
<dbReference type="SUPFAM" id="SSF82714">
    <property type="entry name" value="Multidrug efflux transporter AcrB TolC docking domain, DN and DC subdomains"/>
    <property type="match status" value="2"/>
</dbReference>
<evidence type="ECO:0000256" key="7">
    <source>
        <dbReference type="SAM" id="Coils"/>
    </source>
</evidence>
<gene>
    <name evidence="11" type="primary">nolG</name>
    <name evidence="11" type="ORF">SPIL2461_LOCUS18</name>
</gene>
<feature type="domain" description="GFO/IDH/MocA-like oxidoreductase" evidence="10">
    <location>
        <begin position="1553"/>
        <end position="1693"/>
    </location>
</feature>
<keyword evidence="7" id="KW-0175">Coiled coil</keyword>
<dbReference type="PRINTS" id="PR00702">
    <property type="entry name" value="ACRIFLAVINRP"/>
</dbReference>
<keyword evidence="5 8" id="KW-1133">Transmembrane helix</keyword>
<comment type="caution">
    <text evidence="11">The sequence shown here is derived from an EMBL/GenBank/DDBJ whole genome shotgun (WGS) entry which is preliminary data.</text>
</comment>
<evidence type="ECO:0000256" key="1">
    <source>
        <dbReference type="ARBA" id="ARBA00004141"/>
    </source>
</evidence>
<evidence type="ECO:0000256" key="2">
    <source>
        <dbReference type="ARBA" id="ARBA00010199"/>
    </source>
</evidence>
<dbReference type="Gene3D" id="3.40.50.720">
    <property type="entry name" value="NAD(P)-binding Rossmann-like Domain"/>
    <property type="match status" value="1"/>
</dbReference>
<dbReference type="Gene3D" id="3.30.70.1320">
    <property type="entry name" value="Multidrug efflux transporter AcrB pore domain like"/>
    <property type="match status" value="1"/>
</dbReference>
<dbReference type="Gene3D" id="3.30.70.1430">
    <property type="entry name" value="Multidrug efflux transporter AcrB pore domain"/>
    <property type="match status" value="2"/>
</dbReference>
<dbReference type="Pfam" id="PF22725">
    <property type="entry name" value="GFO_IDH_MocA_C3"/>
    <property type="match status" value="1"/>
</dbReference>
<dbReference type="Pfam" id="PF01554">
    <property type="entry name" value="MatE"/>
    <property type="match status" value="2"/>
</dbReference>
<dbReference type="SUPFAM" id="SSF51735">
    <property type="entry name" value="NAD(P)-binding Rossmann-fold domains"/>
    <property type="match status" value="1"/>
</dbReference>
<feature type="transmembrane region" description="Helical" evidence="8">
    <location>
        <begin position="855"/>
        <end position="878"/>
    </location>
</feature>
<dbReference type="GO" id="GO:0005886">
    <property type="term" value="C:plasma membrane"/>
    <property type="evidence" value="ECO:0007669"/>
    <property type="project" value="TreeGrafter"/>
</dbReference>
<evidence type="ECO:0000256" key="4">
    <source>
        <dbReference type="ARBA" id="ARBA00022692"/>
    </source>
</evidence>
<feature type="transmembrane region" description="Helical" evidence="8">
    <location>
        <begin position="1052"/>
        <end position="1076"/>
    </location>
</feature>
<name>A0A812IMB3_SYMPI</name>
<dbReference type="Gene3D" id="1.20.1640.10">
    <property type="entry name" value="Multidrug efflux transporter AcrB transmembrane domain"/>
    <property type="match status" value="2"/>
</dbReference>
<dbReference type="InterPro" id="IPR000683">
    <property type="entry name" value="Gfo/Idh/MocA-like_OxRdtase_N"/>
</dbReference>
<feature type="transmembrane region" description="Helical" evidence="8">
    <location>
        <begin position="1172"/>
        <end position="1193"/>
    </location>
</feature>
<feature type="transmembrane region" description="Helical" evidence="8">
    <location>
        <begin position="308"/>
        <end position="329"/>
    </location>
</feature>
<dbReference type="PANTHER" id="PTHR32063:SF33">
    <property type="entry name" value="RND SUPERFAMILY EFFLUX PUMP PERMEASE COMPONENT"/>
    <property type="match status" value="1"/>
</dbReference>
<dbReference type="GO" id="GO:0015297">
    <property type="term" value="F:antiporter activity"/>
    <property type="evidence" value="ECO:0007669"/>
    <property type="project" value="InterPro"/>
</dbReference>
<dbReference type="GO" id="GO:0042910">
    <property type="term" value="F:xenobiotic transmembrane transporter activity"/>
    <property type="evidence" value="ECO:0007669"/>
    <property type="project" value="InterPro"/>
</dbReference>